<dbReference type="NCBIfam" id="NF047619">
    <property type="entry name" value="NADase_discoid"/>
    <property type="match status" value="1"/>
</dbReference>
<feature type="domain" description="NAD glycohydrolase translocation F5/8 type C" evidence="1">
    <location>
        <begin position="225"/>
        <end position="358"/>
    </location>
</feature>
<protein>
    <recommendedName>
        <fullName evidence="1">NAD glycohydrolase translocation F5/8 type C domain-containing protein</fullName>
    </recommendedName>
</protein>
<accession>F2NYM3</accession>
<organism evidence="2 3">
    <name type="scientific">Treponema succinifaciens (strain ATCC 33096 / DSM 2489 / 6091)</name>
    <dbReference type="NCBI Taxonomy" id="869209"/>
    <lineage>
        <taxon>Bacteria</taxon>
        <taxon>Pseudomonadati</taxon>
        <taxon>Spirochaetota</taxon>
        <taxon>Spirochaetia</taxon>
        <taxon>Spirochaetales</taxon>
        <taxon>Treponemataceae</taxon>
        <taxon>Treponema</taxon>
    </lineage>
</organism>
<dbReference type="Proteomes" id="UP000006852">
    <property type="component" value="Plasmid pTRESU01"/>
</dbReference>
<reference evidence="3" key="1">
    <citation type="submission" date="2011-04" db="EMBL/GenBank/DDBJ databases">
        <title>The complete genome of plasmid of Treponema succinifaciens DSM 2489.</title>
        <authorList>
            <person name="Lucas S."/>
            <person name="Copeland A."/>
            <person name="Lapidus A."/>
            <person name="Bruce D."/>
            <person name="Goodwin L."/>
            <person name="Pitluck S."/>
            <person name="Peters L."/>
            <person name="Kyrpides N."/>
            <person name="Mavromatis K."/>
            <person name="Ivanova N."/>
            <person name="Ovchinnikova G."/>
            <person name="Teshima H."/>
            <person name="Detter J.C."/>
            <person name="Tapia R."/>
            <person name="Han C."/>
            <person name="Land M."/>
            <person name="Hauser L."/>
            <person name="Markowitz V."/>
            <person name="Cheng J.-F."/>
            <person name="Hugenholtz P."/>
            <person name="Woyke T."/>
            <person name="Wu D."/>
            <person name="Gronow S."/>
            <person name="Wellnitz S."/>
            <person name="Brambilla E."/>
            <person name="Klenk H.-P."/>
            <person name="Eisen J.A."/>
        </authorList>
    </citation>
    <scope>NUCLEOTIDE SEQUENCE [LARGE SCALE GENOMIC DNA]</scope>
    <source>
        <strain evidence="3">ATCC 33096 / DSM 2489 / 6091</strain>
        <plasmid evidence="3">Plasmid pTRESU01</plasmid>
    </source>
</reference>
<dbReference type="HOGENOM" id="CLU_762776_0_0_12"/>
<gene>
    <name evidence="2" type="ordered locus">Tresu_2663</name>
</gene>
<dbReference type="EMBL" id="CP002632">
    <property type="protein sequence ID" value="AEB15522.1"/>
    <property type="molecule type" value="Genomic_DNA"/>
</dbReference>
<evidence type="ECO:0000313" key="2">
    <source>
        <dbReference type="EMBL" id="AEB15522.1"/>
    </source>
</evidence>
<dbReference type="GeneID" id="302999754"/>
<dbReference type="OrthoDB" id="370758at2"/>
<keyword evidence="3" id="KW-1185">Reference proteome</keyword>
<dbReference type="KEGG" id="tsu:Tresu_2663"/>
<dbReference type="AlphaFoldDB" id="F2NYM3"/>
<sequence>MKRIISGCIISILVFSAFCMDTTILREKTVNNLIVENELSKEQTIVIDFDDKGFLCSLDSENLKIHVDTNKNIYDLYFQNSMESWHQQMVHEKNCWKWFNNKGLICNIYYSEEKKTVTSDSKNYTINIKYENKRININLGSGRKCIFDMSKPIPVFITDRDITSISEINNEYIFTDYFDNIVTEFSIKNTPAFMGFSNVAFLIPVLFHIDYYFYPFITGIINISGTQKYYATSYLIEGKTTYEPEHLKQKDGLPWASGNGKGIGDVISIKEFKHKNPSELVIMNGYQDKNHPDYYDKNSRVKSVKITNSKTKKSKTIIVKDSKEEQRFSLIELGTGNEYEFEIMDVYTGIKYDDLCIQYLAVE</sequence>
<dbReference type="Pfam" id="PF25302">
    <property type="entry name" value="NADase_transloc"/>
    <property type="match status" value="1"/>
</dbReference>
<evidence type="ECO:0000259" key="1">
    <source>
        <dbReference type="Pfam" id="PF25302"/>
    </source>
</evidence>
<proteinExistence type="predicted"/>
<geneLocation type="plasmid" evidence="2 3">
    <name>pTRESU01</name>
</geneLocation>
<evidence type="ECO:0000313" key="3">
    <source>
        <dbReference type="Proteomes" id="UP000006852"/>
    </source>
</evidence>
<name>F2NYM3_TRES6</name>
<keyword evidence="2" id="KW-0614">Plasmid</keyword>
<dbReference type="RefSeq" id="WP_013702769.1">
    <property type="nucleotide sequence ID" value="NC_015386.1"/>
</dbReference>
<dbReference type="InterPro" id="IPR057561">
    <property type="entry name" value="NADase_transloc"/>
</dbReference>